<dbReference type="EMBL" id="JBBPFD010000004">
    <property type="protein sequence ID" value="KAK7930384.1"/>
    <property type="molecule type" value="Genomic_DNA"/>
</dbReference>
<dbReference type="InterPro" id="IPR046359">
    <property type="entry name" value="Aftin-like"/>
</dbReference>
<dbReference type="AlphaFoldDB" id="A0AAW0PWD9"/>
<proteinExistence type="predicted"/>
<feature type="compositionally biased region" description="Pro residues" evidence="1">
    <location>
        <begin position="295"/>
        <end position="304"/>
    </location>
</feature>
<name>A0AAW0PWD9_9GOBI</name>
<accession>A0AAW0PWD9</accession>
<dbReference type="PANTHER" id="PTHR16156:SF10">
    <property type="entry name" value="AFTIPHILIN-RELATED"/>
    <property type="match status" value="1"/>
</dbReference>
<feature type="region of interest" description="Disordered" evidence="1">
    <location>
        <begin position="285"/>
        <end position="304"/>
    </location>
</feature>
<evidence type="ECO:0000256" key="1">
    <source>
        <dbReference type="SAM" id="MobiDB-lite"/>
    </source>
</evidence>
<reference evidence="4" key="1">
    <citation type="submission" date="2024-04" db="EMBL/GenBank/DDBJ databases">
        <title>Salinicola lusitanus LLJ914,a marine bacterium isolated from the Okinawa Trough.</title>
        <authorList>
            <person name="Li J."/>
        </authorList>
    </citation>
    <scope>NUCLEOTIDE SEQUENCE [LARGE SCALE GENOMIC DNA]</scope>
</reference>
<dbReference type="Pfam" id="PF15045">
    <property type="entry name" value="Clathrin_bdg"/>
    <property type="match status" value="1"/>
</dbReference>
<dbReference type="InterPro" id="IPR029205">
    <property type="entry name" value="Clathrin-bd"/>
</dbReference>
<comment type="caution">
    <text evidence="3">The sequence shown here is derived from an EMBL/GenBank/DDBJ whole genome shotgun (WGS) entry which is preliminary data.</text>
</comment>
<gene>
    <name evidence="3" type="ORF">WMY93_006779</name>
</gene>
<dbReference type="Proteomes" id="UP001460270">
    <property type="component" value="Unassembled WGS sequence"/>
</dbReference>
<dbReference type="GO" id="GO:0030276">
    <property type="term" value="F:clathrin binding"/>
    <property type="evidence" value="ECO:0007669"/>
    <property type="project" value="InterPro"/>
</dbReference>
<sequence length="304" mass="31749">MDGIYSMYKIMDLFSSLLCTFSSFVGTPAPARSLTLPDVSPLSPQLFSPHHSLGSAGGHLSLCLPNVSPLSPQLLLTHHRLGSAGGHPRGSGSQVPVGGSCCNKALLCSLGIDTRNILFTGQKKQPVIVPMYAAGLGMLEPVKPVSAAEMIASIAHNSACSSDSVQEALPPVQFDWSSSGLTNPLDASGGSSLLNLDFFGPVDDSESGAGSIPGVDPELFELTTAKLDSNKMTDAFARLMSSVQSTSTARKPRRDENLSEEAQKVISRFPDLSFMTAKVLMFPTTLTPHAAGEPGPGPGPGPED</sequence>
<dbReference type="GO" id="GO:0032588">
    <property type="term" value="C:trans-Golgi network membrane"/>
    <property type="evidence" value="ECO:0007669"/>
    <property type="project" value="InterPro"/>
</dbReference>
<organism evidence="3 4">
    <name type="scientific">Mugilogobius chulae</name>
    <name type="common">yellowstripe goby</name>
    <dbReference type="NCBI Taxonomy" id="88201"/>
    <lineage>
        <taxon>Eukaryota</taxon>
        <taxon>Metazoa</taxon>
        <taxon>Chordata</taxon>
        <taxon>Craniata</taxon>
        <taxon>Vertebrata</taxon>
        <taxon>Euteleostomi</taxon>
        <taxon>Actinopterygii</taxon>
        <taxon>Neopterygii</taxon>
        <taxon>Teleostei</taxon>
        <taxon>Neoteleostei</taxon>
        <taxon>Acanthomorphata</taxon>
        <taxon>Gobiaria</taxon>
        <taxon>Gobiiformes</taxon>
        <taxon>Gobioidei</taxon>
        <taxon>Gobiidae</taxon>
        <taxon>Gobionellinae</taxon>
        <taxon>Mugilogobius</taxon>
    </lineage>
</organism>
<dbReference type="GO" id="GO:0030121">
    <property type="term" value="C:AP-1 adaptor complex"/>
    <property type="evidence" value="ECO:0007669"/>
    <property type="project" value="TreeGrafter"/>
</dbReference>
<protein>
    <recommendedName>
        <fullName evidence="2">Aftiphilin clathrin-binding box domain-containing protein</fullName>
    </recommendedName>
</protein>
<evidence type="ECO:0000313" key="3">
    <source>
        <dbReference type="EMBL" id="KAK7930384.1"/>
    </source>
</evidence>
<keyword evidence="4" id="KW-1185">Reference proteome</keyword>
<evidence type="ECO:0000259" key="2">
    <source>
        <dbReference type="Pfam" id="PF15045"/>
    </source>
</evidence>
<evidence type="ECO:0000313" key="4">
    <source>
        <dbReference type="Proteomes" id="UP001460270"/>
    </source>
</evidence>
<feature type="domain" description="Aftiphilin clathrin-binding box" evidence="2">
    <location>
        <begin position="92"/>
        <end position="144"/>
    </location>
</feature>
<dbReference type="PANTHER" id="PTHR16156">
    <property type="entry name" value="AFTIPHILIN A-RELATED"/>
    <property type="match status" value="1"/>
</dbReference>